<evidence type="ECO:0000313" key="2">
    <source>
        <dbReference type="EMBL" id="RID83615.1"/>
    </source>
</evidence>
<dbReference type="RefSeq" id="WP_119117997.1">
    <property type="nucleotide sequence ID" value="NZ_QWVS01000032.1"/>
</dbReference>
<keyword evidence="1" id="KW-0175">Coiled coil</keyword>
<feature type="coiled-coil region" evidence="1">
    <location>
        <begin position="33"/>
        <end position="60"/>
    </location>
</feature>
<dbReference type="Proteomes" id="UP000266016">
    <property type="component" value="Unassembled WGS sequence"/>
</dbReference>
<proteinExistence type="predicted"/>
<organism evidence="2 3">
    <name type="scientific">Peribacillus asahii</name>
    <dbReference type="NCBI Taxonomy" id="228899"/>
    <lineage>
        <taxon>Bacteria</taxon>
        <taxon>Bacillati</taxon>
        <taxon>Bacillota</taxon>
        <taxon>Bacilli</taxon>
        <taxon>Bacillales</taxon>
        <taxon>Bacillaceae</taxon>
        <taxon>Peribacillus</taxon>
    </lineage>
</organism>
<name>A0A398B1B3_9BACI</name>
<gene>
    <name evidence="2" type="ORF">D1953_14995</name>
</gene>
<comment type="caution">
    <text evidence="2">The sequence shown here is derived from an EMBL/GenBank/DDBJ whole genome shotgun (WGS) entry which is preliminary data.</text>
</comment>
<evidence type="ECO:0000313" key="3">
    <source>
        <dbReference type="Proteomes" id="UP000266016"/>
    </source>
</evidence>
<dbReference type="EMBL" id="QWVS01000032">
    <property type="protein sequence ID" value="RID83615.1"/>
    <property type="molecule type" value="Genomic_DNA"/>
</dbReference>
<dbReference type="AlphaFoldDB" id="A0A398B1B3"/>
<reference evidence="2 3" key="1">
    <citation type="submission" date="2018-08" db="EMBL/GenBank/DDBJ databases">
        <title>Bacillus jemisoniae sp. nov., Bacillus chryseoplanitiae sp. nov., Bacillus resnikiae sp. nov., and Bacillus frankliniae sp. nov., isolated from Viking spacecraft and associated surfaces.</title>
        <authorList>
            <person name="Seuylemezian A."/>
            <person name="Vaishampayan P."/>
        </authorList>
    </citation>
    <scope>NUCLEOTIDE SEQUENCE [LARGE SCALE GENOMIC DNA]</scope>
    <source>
        <strain evidence="2 3">MA001</strain>
    </source>
</reference>
<keyword evidence="3" id="KW-1185">Reference proteome</keyword>
<accession>A0A398B1B3</accession>
<sequence>MNDDFNLDESQKRLMELLVSRTLNKYGVKRGSHNLSEREKENLRATIQSLQKQADLLINSQKSVTEKDVNPVTNTYEIKDKK</sequence>
<evidence type="ECO:0000256" key="1">
    <source>
        <dbReference type="SAM" id="Coils"/>
    </source>
</evidence>
<protein>
    <submittedName>
        <fullName evidence="2">Uncharacterized protein</fullName>
    </submittedName>
</protein>